<comment type="caution">
    <text evidence="2">The sequence shown here is derived from an EMBL/GenBank/DDBJ whole genome shotgun (WGS) entry which is preliminary data.</text>
</comment>
<feature type="compositionally biased region" description="Gly residues" evidence="1">
    <location>
        <begin position="229"/>
        <end position="239"/>
    </location>
</feature>
<evidence type="ECO:0000313" key="2">
    <source>
        <dbReference type="EMBL" id="KAE9160653.1"/>
    </source>
</evidence>
<feature type="region of interest" description="Disordered" evidence="1">
    <location>
        <begin position="124"/>
        <end position="146"/>
    </location>
</feature>
<accession>A0A6A3VGY8</accession>
<evidence type="ECO:0000256" key="1">
    <source>
        <dbReference type="SAM" id="MobiDB-lite"/>
    </source>
</evidence>
<feature type="compositionally biased region" description="Polar residues" evidence="1">
    <location>
        <begin position="135"/>
        <end position="146"/>
    </location>
</feature>
<organism evidence="2 3">
    <name type="scientific">Phytophthora fragariae</name>
    <dbReference type="NCBI Taxonomy" id="53985"/>
    <lineage>
        <taxon>Eukaryota</taxon>
        <taxon>Sar</taxon>
        <taxon>Stramenopiles</taxon>
        <taxon>Oomycota</taxon>
        <taxon>Peronosporomycetes</taxon>
        <taxon>Peronosporales</taxon>
        <taxon>Peronosporaceae</taxon>
        <taxon>Phytophthora</taxon>
    </lineage>
</organism>
<dbReference type="AlphaFoldDB" id="A0A6A3VGY8"/>
<feature type="region of interest" description="Disordered" evidence="1">
    <location>
        <begin position="226"/>
        <end position="246"/>
    </location>
</feature>
<dbReference type="OrthoDB" id="114311at2759"/>
<reference evidence="2 3" key="1">
    <citation type="submission" date="2018-08" db="EMBL/GenBank/DDBJ databases">
        <title>Genomic investigation of the strawberry pathogen Phytophthora fragariae indicates pathogenicity is determined by transcriptional variation in three key races.</title>
        <authorList>
            <person name="Adams T.M."/>
            <person name="Armitage A.D."/>
            <person name="Sobczyk M.K."/>
            <person name="Bates H.J."/>
            <person name="Dunwell J.M."/>
            <person name="Nellist C.F."/>
            <person name="Harrison R.J."/>
        </authorList>
    </citation>
    <scope>NUCLEOTIDE SEQUENCE [LARGE SCALE GENOMIC DNA]</scope>
    <source>
        <strain evidence="2 3">NOV-27</strain>
    </source>
</reference>
<evidence type="ECO:0000313" key="3">
    <source>
        <dbReference type="Proteomes" id="UP000433483"/>
    </source>
</evidence>
<protein>
    <recommendedName>
        <fullName evidence="4">Retrotransposon gag domain-containing protein</fullName>
    </recommendedName>
</protein>
<evidence type="ECO:0008006" key="4">
    <source>
        <dbReference type="Google" id="ProtNLM"/>
    </source>
</evidence>
<dbReference type="Proteomes" id="UP000433483">
    <property type="component" value="Unassembled WGS sequence"/>
</dbReference>
<keyword evidence="3" id="KW-1185">Reference proteome</keyword>
<dbReference type="EMBL" id="QXGB01006537">
    <property type="protein sequence ID" value="KAE9160653.1"/>
    <property type="molecule type" value="Genomic_DNA"/>
</dbReference>
<gene>
    <name evidence="2" type="ORF">PF005_g31556</name>
</gene>
<name>A0A6A3VGY8_9STRA</name>
<feature type="region of interest" description="Disordered" evidence="1">
    <location>
        <begin position="301"/>
        <end position="323"/>
    </location>
</feature>
<sequence length="323" mass="34547">MESVPEDEENINTLAGMLRAKYMTQRTGPEVVNLLNARRQMRGERLVEYAQSLREIGERGDVGEDWLVNAFLKGMSSNEGATHVRGHRPQTLDEAVSLAVPHVGEYGEGYGIGSEAAMTRWDERETPSGRGPFAGTTTRAGAQEQSGLAGNYRSVVTGYGPMWGTAAKPPRYDTEGRQLVPVGTQISSAAGSKFRTASSDQVGARAKRSVVAGDQTAKRAAKTLKVEGKYGGGSPGASGGSSNPAFATREDRLMNQQRYLQQRVQPRREFTPRPGTECCYCGGSDHFARYCELKAADLNSSSVGANAGTDEAATDESGNGQLA</sequence>
<proteinExistence type="predicted"/>